<dbReference type="EMBL" id="OR885926">
    <property type="protein sequence ID" value="WVX90828.1"/>
    <property type="molecule type" value="Genomic_DNA"/>
</dbReference>
<gene>
    <name evidence="1" type="ORF">184DA_224</name>
</gene>
<name>A0AAU6MXP4_9CAUD</name>
<protein>
    <submittedName>
        <fullName evidence="1">Uncharacterized protein</fullName>
    </submittedName>
</protein>
<sequence length="34" mass="4062">MYITILPYLFIKVNKKTPINENRCPTELPYLDYG</sequence>
<accession>A0AAU6MXP4</accession>
<reference evidence="1" key="1">
    <citation type="submission" date="2023-11" db="EMBL/GenBank/DDBJ databases">
        <title>Characterization of a newly isolated phage infecting non-aureus staphylococci isolated from bovine mastitis.</title>
        <authorList>
            <person name="Wanecka A."/>
            <person name="Marynowska M."/>
            <person name="Wesolowski W."/>
            <person name="Bloch S."/>
            <person name="Nejman-Falenczyk B."/>
            <person name="Neumann J."/>
            <person name="Krol J."/>
            <person name="Florek M."/>
            <person name="Ulanicki K."/>
            <person name="Napierala A."/>
            <person name="Twardon J."/>
            <person name="Wolska B."/>
            <person name="Porebska J."/>
            <person name="Ziubrzycka A."/>
            <person name="Czeretowicz I."/>
            <person name="Benisz M."/>
        </authorList>
    </citation>
    <scope>NUCLEOTIDE SEQUENCE</scope>
</reference>
<proteinExistence type="predicted"/>
<evidence type="ECO:0000313" key="1">
    <source>
        <dbReference type="EMBL" id="WVX90828.1"/>
    </source>
</evidence>
<organism evidence="1">
    <name type="scientific">Staphylococcus phage 184DA</name>
    <dbReference type="NCBI Taxonomy" id="3110532"/>
    <lineage>
        <taxon>Viruses</taxon>
        <taxon>Duplodnaviria</taxon>
        <taxon>Heunggongvirae</taxon>
        <taxon>Uroviricota</taxon>
        <taxon>Caudoviricetes</taxon>
    </lineage>
</organism>